<sequence length="155" mass="17457">MALKLKLIAEPVAIWERFKTDFADSAVTLELATSHHFYPVTLSEPEQDYIFWKVQLALEEDQVFTLHTSGLPAVRHNWGNTVPDADEVYHAEEQAEKAVERIPTLNPDQTFVFNTVMDAFNSNPSSAHFYLQGPGGSGKTYTYETICFALRGMGK</sequence>
<comment type="caution">
    <text evidence="1">The sequence shown here is derived from an EMBL/GenBank/DDBJ whole genome shotgun (WGS) entry which is preliminary data.</text>
</comment>
<gene>
    <name evidence="1" type="ORF">GcM3_176016</name>
</gene>
<protein>
    <submittedName>
        <fullName evidence="1">Uncharacterized protein</fullName>
    </submittedName>
</protein>
<proteinExistence type="predicted"/>
<dbReference type="Gene3D" id="3.40.50.300">
    <property type="entry name" value="P-loop containing nucleotide triphosphate hydrolases"/>
    <property type="match status" value="1"/>
</dbReference>
<name>A0A420HPD2_9PEZI</name>
<dbReference type="Proteomes" id="UP000283383">
    <property type="component" value="Unassembled WGS sequence"/>
</dbReference>
<keyword evidence="2" id="KW-1185">Reference proteome</keyword>
<organism evidence="1 2">
    <name type="scientific">Golovinomyces cichoracearum</name>
    <dbReference type="NCBI Taxonomy" id="62708"/>
    <lineage>
        <taxon>Eukaryota</taxon>
        <taxon>Fungi</taxon>
        <taxon>Dikarya</taxon>
        <taxon>Ascomycota</taxon>
        <taxon>Pezizomycotina</taxon>
        <taxon>Leotiomycetes</taxon>
        <taxon>Erysiphales</taxon>
        <taxon>Erysiphaceae</taxon>
        <taxon>Golovinomyces</taxon>
    </lineage>
</organism>
<accession>A0A420HPD2</accession>
<dbReference type="AlphaFoldDB" id="A0A420HPD2"/>
<evidence type="ECO:0000313" key="2">
    <source>
        <dbReference type="Proteomes" id="UP000283383"/>
    </source>
</evidence>
<dbReference type="SUPFAM" id="SSF52540">
    <property type="entry name" value="P-loop containing nucleoside triphosphate hydrolases"/>
    <property type="match status" value="1"/>
</dbReference>
<feature type="non-terminal residue" evidence="1">
    <location>
        <position position="155"/>
    </location>
</feature>
<dbReference type="InterPro" id="IPR027417">
    <property type="entry name" value="P-loop_NTPase"/>
</dbReference>
<dbReference type="EMBL" id="MCBQ01017639">
    <property type="protein sequence ID" value="RKF59229.1"/>
    <property type="molecule type" value="Genomic_DNA"/>
</dbReference>
<dbReference type="STRING" id="62708.A0A420HPD2"/>
<evidence type="ECO:0000313" key="1">
    <source>
        <dbReference type="EMBL" id="RKF59229.1"/>
    </source>
</evidence>
<reference evidence="1 2" key="1">
    <citation type="journal article" date="2018" name="BMC Genomics">
        <title>Comparative genome analyses reveal sequence features reflecting distinct modes of host-adaptation between dicot and monocot powdery mildew.</title>
        <authorList>
            <person name="Wu Y."/>
            <person name="Ma X."/>
            <person name="Pan Z."/>
            <person name="Kale S.D."/>
            <person name="Song Y."/>
            <person name="King H."/>
            <person name="Zhang Q."/>
            <person name="Presley C."/>
            <person name="Deng X."/>
            <person name="Wei C.I."/>
            <person name="Xiao S."/>
        </authorList>
    </citation>
    <scope>NUCLEOTIDE SEQUENCE [LARGE SCALE GENOMIC DNA]</scope>
    <source>
        <strain evidence="1">UMSG3</strain>
    </source>
</reference>